<dbReference type="EMBL" id="JBHRUV010000041">
    <property type="protein sequence ID" value="MFC3266440.1"/>
    <property type="molecule type" value="Genomic_DNA"/>
</dbReference>
<evidence type="ECO:0000256" key="1">
    <source>
        <dbReference type="SAM" id="MobiDB-lite"/>
    </source>
</evidence>
<evidence type="ECO:0000313" key="4">
    <source>
        <dbReference type="Proteomes" id="UP001595536"/>
    </source>
</evidence>
<reference evidence="4" key="1">
    <citation type="journal article" date="2019" name="Int. J. Syst. Evol. Microbiol.">
        <title>The Global Catalogue of Microorganisms (GCM) 10K type strain sequencing project: providing services to taxonomists for standard genome sequencing and annotation.</title>
        <authorList>
            <consortium name="The Broad Institute Genomics Platform"/>
            <consortium name="The Broad Institute Genome Sequencing Center for Infectious Disease"/>
            <person name="Wu L."/>
            <person name="Ma J."/>
        </authorList>
    </citation>
    <scope>NUCLEOTIDE SEQUENCE [LARGE SCALE GENOMIC DNA]</scope>
    <source>
        <strain evidence="4">CCM 7941</strain>
    </source>
</reference>
<keyword evidence="4" id="KW-1185">Reference proteome</keyword>
<name>A0ABV7LET3_9HYPH</name>
<sequence length="86" mass="8574">MSEPVMPPVNARTVARIGLALAVLVLIAIIALTFGPFRDRSAPAAAGGAPAAAGTRPPVQQARPVQKTEPAGEAQPAQDAAGRAPG</sequence>
<proteinExistence type="predicted"/>
<evidence type="ECO:0000313" key="3">
    <source>
        <dbReference type="EMBL" id="MFC3266440.1"/>
    </source>
</evidence>
<keyword evidence="2" id="KW-0812">Transmembrane</keyword>
<evidence type="ECO:0000256" key="2">
    <source>
        <dbReference type="SAM" id="Phobius"/>
    </source>
</evidence>
<organism evidence="3 4">
    <name type="scientific">Camelimonas abortus</name>
    <dbReference type="NCBI Taxonomy" id="1017184"/>
    <lineage>
        <taxon>Bacteria</taxon>
        <taxon>Pseudomonadati</taxon>
        <taxon>Pseudomonadota</taxon>
        <taxon>Alphaproteobacteria</taxon>
        <taxon>Hyphomicrobiales</taxon>
        <taxon>Chelatococcaceae</taxon>
        <taxon>Camelimonas</taxon>
    </lineage>
</organism>
<accession>A0ABV7LET3</accession>
<keyword evidence="2" id="KW-1133">Transmembrane helix</keyword>
<feature type="transmembrane region" description="Helical" evidence="2">
    <location>
        <begin position="14"/>
        <end position="34"/>
    </location>
</feature>
<protein>
    <submittedName>
        <fullName evidence="3">Uncharacterized protein</fullName>
    </submittedName>
</protein>
<feature type="region of interest" description="Disordered" evidence="1">
    <location>
        <begin position="41"/>
        <end position="86"/>
    </location>
</feature>
<dbReference type="Proteomes" id="UP001595536">
    <property type="component" value="Unassembled WGS sequence"/>
</dbReference>
<feature type="compositionally biased region" description="Low complexity" evidence="1">
    <location>
        <begin position="42"/>
        <end position="54"/>
    </location>
</feature>
<keyword evidence="2" id="KW-0472">Membrane</keyword>
<feature type="non-terminal residue" evidence="3">
    <location>
        <position position="86"/>
    </location>
</feature>
<gene>
    <name evidence="3" type="ORF">ACFOEX_08750</name>
</gene>
<comment type="caution">
    <text evidence="3">The sequence shown here is derived from an EMBL/GenBank/DDBJ whole genome shotgun (WGS) entry which is preliminary data.</text>
</comment>